<evidence type="ECO:0000313" key="1">
    <source>
        <dbReference type="EMBL" id="KAI8439173.1"/>
    </source>
</evidence>
<comment type="caution">
    <text evidence="1">The sequence shown here is derived from an EMBL/GenBank/DDBJ whole genome shotgun (WGS) entry which is preliminary data.</text>
</comment>
<organism evidence="1 2">
    <name type="scientific">Choristoneura fumiferana</name>
    <name type="common">Spruce budworm moth</name>
    <name type="synonym">Archips fumiferana</name>
    <dbReference type="NCBI Taxonomy" id="7141"/>
    <lineage>
        <taxon>Eukaryota</taxon>
        <taxon>Metazoa</taxon>
        <taxon>Ecdysozoa</taxon>
        <taxon>Arthropoda</taxon>
        <taxon>Hexapoda</taxon>
        <taxon>Insecta</taxon>
        <taxon>Pterygota</taxon>
        <taxon>Neoptera</taxon>
        <taxon>Endopterygota</taxon>
        <taxon>Lepidoptera</taxon>
        <taxon>Glossata</taxon>
        <taxon>Ditrysia</taxon>
        <taxon>Tortricoidea</taxon>
        <taxon>Tortricidae</taxon>
        <taxon>Tortricinae</taxon>
        <taxon>Choristoneura</taxon>
    </lineage>
</organism>
<accession>A0ACC0KRN3</accession>
<name>A0ACC0KRN3_CHOFU</name>
<proteinExistence type="predicted"/>
<evidence type="ECO:0000313" key="2">
    <source>
        <dbReference type="Proteomes" id="UP001064048"/>
    </source>
</evidence>
<sequence>MDFLNQCPGQIDGKKYIVTERRPIAFPMDRAKTSTLGMSKKKTTTGSEKPLLRRIGKKLNEIKLTIILKSGFEPLVSGTQVRNSTRAEDFIRQPRAERLPRSEAEQVEALRHEANPSPRADPLSIYLPCSKEPQSEHGGWSEVFLDGWELVDVDREDRAGAGADPVDHGVLEQRVTVAASLQRCGKNRVEVTSGVVEGCKEKDQLKW</sequence>
<reference evidence="1 2" key="1">
    <citation type="journal article" date="2022" name="Genome Biol. Evol.">
        <title>The Spruce Budworm Genome: Reconstructing the Evolutionary History of Antifreeze Proteins.</title>
        <authorList>
            <person name="Beliveau C."/>
            <person name="Gagne P."/>
            <person name="Picq S."/>
            <person name="Vernygora O."/>
            <person name="Keeling C.I."/>
            <person name="Pinkney K."/>
            <person name="Doucet D."/>
            <person name="Wen F."/>
            <person name="Johnston J.S."/>
            <person name="Maaroufi H."/>
            <person name="Boyle B."/>
            <person name="Laroche J."/>
            <person name="Dewar K."/>
            <person name="Juretic N."/>
            <person name="Blackburn G."/>
            <person name="Nisole A."/>
            <person name="Brunet B."/>
            <person name="Brandao M."/>
            <person name="Lumley L."/>
            <person name="Duan J."/>
            <person name="Quan G."/>
            <person name="Lucarotti C.J."/>
            <person name="Roe A.D."/>
            <person name="Sperling F.A.H."/>
            <person name="Levesque R.C."/>
            <person name="Cusson M."/>
        </authorList>
    </citation>
    <scope>NUCLEOTIDE SEQUENCE [LARGE SCALE GENOMIC DNA]</scope>
    <source>
        <strain evidence="1">Glfc:IPQL:Cfum</strain>
    </source>
</reference>
<protein>
    <submittedName>
        <fullName evidence="1">Uncharacterized protein</fullName>
    </submittedName>
</protein>
<dbReference type="Proteomes" id="UP001064048">
    <property type="component" value="Chromosome 23"/>
</dbReference>
<keyword evidence="2" id="KW-1185">Reference proteome</keyword>
<dbReference type="EMBL" id="CM046123">
    <property type="protein sequence ID" value="KAI8439173.1"/>
    <property type="molecule type" value="Genomic_DNA"/>
</dbReference>
<gene>
    <name evidence="1" type="ORF">MSG28_013020</name>
</gene>